<sequence length="344" mass="37672">MNKFRREVTIEILVGLFMFTVLIALGVFTIVLSRENLLQKTYEYEIVFPEISGLRPGDNVFLRGMNVGRVIDTYLEEGNVRVYISLDEPLALRQGYKVEIINASMLGGKFLKIYEGDLNASRIGPTVTVLGSPPIDMIEEMNTTVSGLKAIIASVSEGKGMLGKLMNDEALYQNTLEISESLKEIVARLQKGEGTLGRLLASDDTLYNDAAATVASLRKVAEQLEQGEGTMGRLLQDETVYEDASVLLVNLREMSDCLVDQKGTLGKLIAADDAVYDDLKASLASIRRISESIDAGQGTMGRLVRDPALYDELTLFVEDARAAVDDLREASPITSFGSVFFGAF</sequence>
<dbReference type="Proteomes" id="UP000346198">
    <property type="component" value="Unassembled WGS sequence"/>
</dbReference>
<keyword evidence="1" id="KW-0812">Transmembrane</keyword>
<proteinExistence type="predicted"/>
<dbReference type="InterPro" id="IPR052336">
    <property type="entry name" value="MlaD_Phospholipid_Transporter"/>
</dbReference>
<name>A0A6C2URF7_9BACT</name>
<dbReference type="EMBL" id="CAAHFH010000002">
    <property type="protein sequence ID" value="VGO22838.1"/>
    <property type="molecule type" value="Genomic_DNA"/>
</dbReference>
<gene>
    <name evidence="3" type="ORF">SCARR_04935</name>
</gene>
<protein>
    <recommendedName>
        <fullName evidence="2">Mce/MlaD domain-containing protein</fullName>
    </recommendedName>
</protein>
<dbReference type="Pfam" id="PF02470">
    <property type="entry name" value="MlaD"/>
    <property type="match status" value="1"/>
</dbReference>
<evidence type="ECO:0000313" key="3">
    <source>
        <dbReference type="EMBL" id="VGO22838.1"/>
    </source>
</evidence>
<dbReference type="RefSeq" id="WP_168433576.1">
    <property type="nucleotide sequence ID" value="NZ_CAAHFH010000002.1"/>
</dbReference>
<dbReference type="InterPro" id="IPR003399">
    <property type="entry name" value="Mce/MlaD"/>
</dbReference>
<keyword evidence="1" id="KW-0472">Membrane</keyword>
<keyword evidence="4" id="KW-1185">Reference proteome</keyword>
<keyword evidence="1" id="KW-1133">Transmembrane helix</keyword>
<dbReference type="PANTHER" id="PTHR33371:SF4">
    <property type="entry name" value="INTERMEMBRANE PHOSPHOLIPID TRANSPORT SYSTEM BINDING PROTEIN MLAD"/>
    <property type="match status" value="1"/>
</dbReference>
<dbReference type="AlphaFoldDB" id="A0A6C2URF7"/>
<feature type="transmembrane region" description="Helical" evidence="1">
    <location>
        <begin position="12"/>
        <end position="32"/>
    </location>
</feature>
<organism evidence="3 4">
    <name type="scientific">Pontiella sulfatireligans</name>
    <dbReference type="NCBI Taxonomy" id="2750658"/>
    <lineage>
        <taxon>Bacteria</taxon>
        <taxon>Pseudomonadati</taxon>
        <taxon>Kiritimatiellota</taxon>
        <taxon>Kiritimatiellia</taxon>
        <taxon>Kiritimatiellales</taxon>
        <taxon>Pontiellaceae</taxon>
        <taxon>Pontiella</taxon>
    </lineage>
</organism>
<evidence type="ECO:0000313" key="4">
    <source>
        <dbReference type="Proteomes" id="UP000346198"/>
    </source>
</evidence>
<reference evidence="3 4" key="1">
    <citation type="submission" date="2019-04" db="EMBL/GenBank/DDBJ databases">
        <authorList>
            <person name="Van Vliet M D."/>
        </authorList>
    </citation>
    <scope>NUCLEOTIDE SEQUENCE [LARGE SCALE GENOMIC DNA]</scope>
    <source>
        <strain evidence="3 4">F21</strain>
    </source>
</reference>
<evidence type="ECO:0000256" key="1">
    <source>
        <dbReference type="SAM" id="Phobius"/>
    </source>
</evidence>
<evidence type="ECO:0000259" key="2">
    <source>
        <dbReference type="Pfam" id="PF02470"/>
    </source>
</evidence>
<feature type="domain" description="Mce/MlaD" evidence="2">
    <location>
        <begin position="41"/>
        <end position="114"/>
    </location>
</feature>
<dbReference type="PANTHER" id="PTHR33371">
    <property type="entry name" value="INTERMEMBRANE PHOSPHOLIPID TRANSPORT SYSTEM BINDING PROTEIN MLAD-RELATED"/>
    <property type="match status" value="1"/>
</dbReference>
<accession>A0A6C2URF7</accession>